<feature type="domain" description="Outer membrane protein beta-barrel" evidence="2">
    <location>
        <begin position="23"/>
        <end position="202"/>
    </location>
</feature>
<evidence type="ECO:0000313" key="4">
    <source>
        <dbReference type="Proteomes" id="UP000069205"/>
    </source>
</evidence>
<reference evidence="3 4" key="1">
    <citation type="journal article" date="2015" name="Proc. Natl. Acad. Sci. U.S.A.">
        <title>Expanded metabolic versatility of ubiquitous nitrite-oxidizing bacteria from the genus Nitrospira.</title>
        <authorList>
            <person name="Koch H."/>
            <person name="Lucker S."/>
            <person name="Albertsen M."/>
            <person name="Kitzinger K."/>
            <person name="Herbold C."/>
            <person name="Spieck E."/>
            <person name="Nielsen P.H."/>
            <person name="Wagner M."/>
            <person name="Daims H."/>
        </authorList>
    </citation>
    <scope>NUCLEOTIDE SEQUENCE [LARGE SCALE GENOMIC DNA]</scope>
    <source>
        <strain evidence="3 4">NSP M-1</strain>
    </source>
</reference>
<dbReference type="PATRIC" id="fig|42253.5.peg.472"/>
<dbReference type="Proteomes" id="UP000069205">
    <property type="component" value="Chromosome"/>
</dbReference>
<dbReference type="Pfam" id="PF13505">
    <property type="entry name" value="OMP_b-brl"/>
    <property type="match status" value="1"/>
</dbReference>
<dbReference type="KEGG" id="nmv:NITMOv2_0479"/>
<dbReference type="InterPro" id="IPR027385">
    <property type="entry name" value="Beta-barrel_OMP"/>
</dbReference>
<keyword evidence="1" id="KW-0732">Signal</keyword>
<gene>
    <name evidence="3" type="ORF">NITMOv2_0479</name>
</gene>
<evidence type="ECO:0000259" key="2">
    <source>
        <dbReference type="Pfam" id="PF13505"/>
    </source>
</evidence>
<proteinExistence type="predicted"/>
<keyword evidence="4" id="KW-1185">Reference proteome</keyword>
<organism evidence="3 4">
    <name type="scientific">Nitrospira moscoviensis</name>
    <dbReference type="NCBI Taxonomy" id="42253"/>
    <lineage>
        <taxon>Bacteria</taxon>
        <taxon>Pseudomonadati</taxon>
        <taxon>Nitrospirota</taxon>
        <taxon>Nitrospiria</taxon>
        <taxon>Nitrospirales</taxon>
        <taxon>Nitrospiraceae</taxon>
        <taxon>Nitrospira</taxon>
    </lineage>
</organism>
<dbReference type="AlphaFoldDB" id="A0A0K2G7L8"/>
<name>A0A0K2G7L8_NITMO</name>
<dbReference type="RefSeq" id="WP_053378333.1">
    <property type="nucleotide sequence ID" value="NZ_CP011801.1"/>
</dbReference>
<accession>A0A0K2G7L8</accession>
<dbReference type="SUPFAM" id="SSF56925">
    <property type="entry name" value="OMPA-like"/>
    <property type="match status" value="1"/>
</dbReference>
<dbReference type="STRING" id="42253.NITMOv2_0479"/>
<dbReference type="EMBL" id="CP011801">
    <property type="protein sequence ID" value="ALA56915.1"/>
    <property type="molecule type" value="Genomic_DNA"/>
</dbReference>
<dbReference type="OrthoDB" id="9788735at2"/>
<evidence type="ECO:0000313" key="3">
    <source>
        <dbReference type="EMBL" id="ALA56915.1"/>
    </source>
</evidence>
<evidence type="ECO:0000256" key="1">
    <source>
        <dbReference type="ARBA" id="ARBA00022729"/>
    </source>
</evidence>
<protein>
    <recommendedName>
        <fullName evidence="2">Outer membrane protein beta-barrel domain-containing protein</fullName>
    </recommendedName>
</protein>
<sequence length="202" mass="22520">MPSVGKGLTSGEFTDFSPAGTISDRELSSSLVLGIKAGYYFPRARWFGLETEVFHTTPHIKQQQVSITIQPGTTFKGISVPGSGTATDTLSGDHFRVITWAPVNFMFRYHKTRLQPYVGVGPGVFFGRISQTTQGFEGSQSSTRLGLNAKAGLDYFVTRHMSVFAEWKYNRVKFAFKESDTQPAYSTNYDMHLVVFGLSYHF</sequence>
<dbReference type="InterPro" id="IPR011250">
    <property type="entry name" value="OMP/PagP_B-barrel"/>
</dbReference>
<dbReference type="Gene3D" id="2.40.160.20">
    <property type="match status" value="1"/>
</dbReference>